<sequence>MRVISASDLRSNLAAALDAIESDAENLVVTRSGHEDVVIMLKRDYDAWRETDYLSRGANGLELRRRIAEMDAGGGVVHDLIDGDTGPSLA</sequence>
<keyword evidence="4" id="KW-1185">Reference proteome</keyword>
<dbReference type="Pfam" id="PF02604">
    <property type="entry name" value="PhdYeFM_antitox"/>
    <property type="match status" value="1"/>
</dbReference>
<dbReference type="Proteomes" id="UP000292564">
    <property type="component" value="Unassembled WGS sequence"/>
</dbReference>
<protein>
    <recommendedName>
        <fullName evidence="2">Antitoxin</fullName>
    </recommendedName>
</protein>
<evidence type="ECO:0000256" key="2">
    <source>
        <dbReference type="RuleBase" id="RU362080"/>
    </source>
</evidence>
<evidence type="ECO:0000313" key="4">
    <source>
        <dbReference type="Proteomes" id="UP000292564"/>
    </source>
</evidence>
<dbReference type="OrthoDB" id="9802003at2"/>
<proteinExistence type="inferred from homology"/>
<organism evidence="3 4">
    <name type="scientific">Krasilnikovia cinnamomea</name>
    <dbReference type="NCBI Taxonomy" id="349313"/>
    <lineage>
        <taxon>Bacteria</taxon>
        <taxon>Bacillati</taxon>
        <taxon>Actinomycetota</taxon>
        <taxon>Actinomycetes</taxon>
        <taxon>Micromonosporales</taxon>
        <taxon>Micromonosporaceae</taxon>
        <taxon>Krasilnikovia</taxon>
    </lineage>
</organism>
<evidence type="ECO:0000256" key="1">
    <source>
        <dbReference type="ARBA" id="ARBA00009981"/>
    </source>
</evidence>
<gene>
    <name evidence="3" type="ORF">EV385_0745</name>
</gene>
<dbReference type="InterPro" id="IPR036165">
    <property type="entry name" value="YefM-like_sf"/>
</dbReference>
<dbReference type="RefSeq" id="WP_130508159.1">
    <property type="nucleotide sequence ID" value="NZ_SHKY01000001.1"/>
</dbReference>
<evidence type="ECO:0000313" key="3">
    <source>
        <dbReference type="EMBL" id="RZU49011.1"/>
    </source>
</evidence>
<dbReference type="NCBIfam" id="TIGR01552">
    <property type="entry name" value="phd_fam"/>
    <property type="match status" value="1"/>
</dbReference>
<dbReference type="SUPFAM" id="SSF143120">
    <property type="entry name" value="YefM-like"/>
    <property type="match status" value="1"/>
</dbReference>
<accession>A0A4Q7ZFE8</accession>
<comment type="caution">
    <text evidence="3">The sequence shown here is derived from an EMBL/GenBank/DDBJ whole genome shotgun (WGS) entry which is preliminary data.</text>
</comment>
<dbReference type="AlphaFoldDB" id="A0A4Q7ZFE8"/>
<comment type="function">
    <text evidence="2">Antitoxin component of a type II toxin-antitoxin (TA) system.</text>
</comment>
<name>A0A4Q7ZFE8_9ACTN</name>
<dbReference type="Gene3D" id="3.40.1620.10">
    <property type="entry name" value="YefM-like domain"/>
    <property type="match status" value="1"/>
</dbReference>
<reference evidence="3 4" key="1">
    <citation type="submission" date="2019-02" db="EMBL/GenBank/DDBJ databases">
        <title>Sequencing the genomes of 1000 actinobacteria strains.</title>
        <authorList>
            <person name="Klenk H.-P."/>
        </authorList>
    </citation>
    <scope>NUCLEOTIDE SEQUENCE [LARGE SCALE GENOMIC DNA]</scope>
    <source>
        <strain evidence="3 4">DSM 45162</strain>
    </source>
</reference>
<dbReference type="InterPro" id="IPR006442">
    <property type="entry name" value="Antitoxin_Phd/YefM"/>
</dbReference>
<dbReference type="EMBL" id="SHKY01000001">
    <property type="protein sequence ID" value="RZU49011.1"/>
    <property type="molecule type" value="Genomic_DNA"/>
</dbReference>
<comment type="similarity">
    <text evidence="1 2">Belongs to the phD/YefM antitoxin family.</text>
</comment>